<sequence>MMMMMTIGKQLTIILTGAVALLSHGVGASSFSSFSSSSTTFQANPNEFLVQGLEDIEPVFSTFEGTMYAGLIPFHLNEDKEEGKFMFWLFEPHHQQVNNTLSIYLSGGPGCSSIGTGNFFGSGPIAVPKFPSGMIDPTDKDAPLQANPYTWTKATTMLYVEQPATTGFSYGPVAQDEDDVARDMYHFLINFFATFKHLKHRDIFLFGGSYSGMNVPALARKIYLENKNPKNDFGGQKMNLTGIALGNAWLDAKIQGPAMIDFAWSHGMIDLSTKDTFHHYWNDCVRGKKVRSPMHPFNVPDECGIDEIVMQAAGGELFEDQAPNCYDISTWDPYNILGDDGTINKFYNNKAVQKALHAPDIDWYGCVKEGWMLNNDKPESVVPYIAELLDNSDIRILFYNGDKDLLCCHTGTDILLDSMKWSKADEWKTAPRGVWMVNNRPAGYTKTLGNLEFITVYNSGHMVYYNQPVHCFDMVHRFLKGKTHFDVALPSYTREPESDNGFEFHRSDALKIAVGLFLGVVLVLAWRFFQHRSDKREKYETLATSEDGQHTL</sequence>
<keyword evidence="5" id="KW-0053">Apoptosis</keyword>
<dbReference type="InterPro" id="IPR029058">
    <property type="entry name" value="AB_hydrolase_fold"/>
</dbReference>
<dbReference type="PANTHER" id="PTHR11802">
    <property type="entry name" value="SERINE PROTEASE FAMILY S10 SERINE CARBOXYPEPTIDASE"/>
    <property type="match status" value="1"/>
</dbReference>
<dbReference type="EC" id="3.4.16.6" evidence="10"/>
<evidence type="ECO:0000256" key="12">
    <source>
        <dbReference type="ARBA" id="ARBA00040628"/>
    </source>
</evidence>
<keyword evidence="8" id="KW-0333">Golgi apparatus</keyword>
<evidence type="ECO:0000256" key="1">
    <source>
        <dbReference type="ARBA" id="ARBA00001003"/>
    </source>
</evidence>
<comment type="catalytic activity">
    <reaction evidence="1">
        <text>Preferential release of a C-terminal arginine or lysine residue.</text>
        <dbReference type="EC" id="3.4.16.6"/>
    </reaction>
</comment>
<comment type="subcellular location">
    <subcellularLocation>
        <location evidence="2">Golgi apparatus</location>
        <location evidence="2">trans-Golgi network membrane</location>
        <topology evidence="2">Single-pass type I membrane protein</topology>
    </subcellularLocation>
</comment>
<evidence type="ECO:0000256" key="4">
    <source>
        <dbReference type="ARBA" id="ARBA00022692"/>
    </source>
</evidence>
<dbReference type="Pfam" id="PF00450">
    <property type="entry name" value="Peptidase_S10"/>
    <property type="match status" value="1"/>
</dbReference>
<reference evidence="16" key="1">
    <citation type="submission" date="2021-01" db="EMBL/GenBank/DDBJ databases">
        <authorList>
            <person name="Corre E."/>
            <person name="Pelletier E."/>
            <person name="Niang G."/>
            <person name="Scheremetjew M."/>
            <person name="Finn R."/>
            <person name="Kale V."/>
            <person name="Holt S."/>
            <person name="Cochrane G."/>
            <person name="Meng A."/>
            <person name="Brown T."/>
            <person name="Cohen L."/>
        </authorList>
    </citation>
    <scope>NUCLEOTIDE SEQUENCE</scope>
    <source>
        <strain evidence="16">CCMP127</strain>
    </source>
</reference>
<dbReference type="Gene3D" id="3.40.50.1820">
    <property type="entry name" value="alpha/beta hydrolase"/>
    <property type="match status" value="1"/>
</dbReference>
<evidence type="ECO:0000256" key="7">
    <source>
        <dbReference type="ARBA" id="ARBA00022989"/>
    </source>
</evidence>
<dbReference type="AlphaFoldDB" id="A0A7S3L7Q8"/>
<dbReference type="GO" id="GO:0004185">
    <property type="term" value="F:serine-type carboxypeptidase activity"/>
    <property type="evidence" value="ECO:0007669"/>
    <property type="project" value="UniProtKB-EC"/>
</dbReference>
<gene>
    <name evidence="16" type="ORF">ACOF00016_LOCUS11893</name>
</gene>
<proteinExistence type="inferred from homology"/>
<dbReference type="SUPFAM" id="SSF53474">
    <property type="entry name" value="alpha/beta-Hydrolases"/>
    <property type="match status" value="1"/>
</dbReference>
<evidence type="ECO:0000256" key="3">
    <source>
        <dbReference type="ARBA" id="ARBA00009431"/>
    </source>
</evidence>
<evidence type="ECO:0000256" key="2">
    <source>
        <dbReference type="ARBA" id="ARBA00004393"/>
    </source>
</evidence>
<evidence type="ECO:0000256" key="15">
    <source>
        <dbReference type="SAM" id="SignalP"/>
    </source>
</evidence>
<keyword evidence="7 14" id="KW-1133">Transmembrane helix</keyword>
<dbReference type="PRINTS" id="PR00724">
    <property type="entry name" value="CRBOXYPTASEC"/>
</dbReference>
<keyword evidence="6 15" id="KW-0732">Signal</keyword>
<feature type="signal peptide" evidence="15">
    <location>
        <begin position="1"/>
        <end position="28"/>
    </location>
</feature>
<dbReference type="GO" id="GO:0005794">
    <property type="term" value="C:Golgi apparatus"/>
    <property type="evidence" value="ECO:0007669"/>
    <property type="project" value="UniProtKB-SubCell"/>
</dbReference>
<keyword evidence="9 14" id="KW-0472">Membrane</keyword>
<organism evidence="16">
    <name type="scientific">Amphora coffeiformis</name>
    <dbReference type="NCBI Taxonomy" id="265554"/>
    <lineage>
        <taxon>Eukaryota</taxon>
        <taxon>Sar</taxon>
        <taxon>Stramenopiles</taxon>
        <taxon>Ochrophyta</taxon>
        <taxon>Bacillariophyta</taxon>
        <taxon>Bacillariophyceae</taxon>
        <taxon>Bacillariophycidae</taxon>
        <taxon>Thalassiophysales</taxon>
        <taxon>Catenulaceae</taxon>
        <taxon>Amphora</taxon>
    </lineage>
</organism>
<evidence type="ECO:0000256" key="13">
    <source>
        <dbReference type="ARBA" id="ARBA00042717"/>
    </source>
</evidence>
<dbReference type="InterPro" id="IPR001563">
    <property type="entry name" value="Peptidase_S10"/>
</dbReference>
<dbReference type="PANTHER" id="PTHR11802:SF190">
    <property type="entry name" value="PHEROMONE-PROCESSING CARBOXYPEPTIDASE KEX1"/>
    <property type="match status" value="1"/>
</dbReference>
<dbReference type="EMBL" id="HBIM01015043">
    <property type="protein sequence ID" value="CAE0414669.1"/>
    <property type="molecule type" value="Transcribed_RNA"/>
</dbReference>
<keyword evidence="4 14" id="KW-0812">Transmembrane</keyword>
<evidence type="ECO:0000313" key="16">
    <source>
        <dbReference type="EMBL" id="CAE0414669.1"/>
    </source>
</evidence>
<evidence type="ECO:0000256" key="8">
    <source>
        <dbReference type="ARBA" id="ARBA00023034"/>
    </source>
</evidence>
<evidence type="ECO:0000256" key="10">
    <source>
        <dbReference type="ARBA" id="ARBA00038895"/>
    </source>
</evidence>
<feature type="transmembrane region" description="Helical" evidence="14">
    <location>
        <begin position="509"/>
        <end position="529"/>
    </location>
</feature>
<feature type="chain" id="PRO_5031178340" description="Pheromone-processing carboxypeptidase KEX1" evidence="15">
    <location>
        <begin position="29"/>
        <end position="552"/>
    </location>
</feature>
<evidence type="ECO:0000256" key="5">
    <source>
        <dbReference type="ARBA" id="ARBA00022703"/>
    </source>
</evidence>
<evidence type="ECO:0000256" key="6">
    <source>
        <dbReference type="ARBA" id="ARBA00022729"/>
    </source>
</evidence>
<dbReference type="GO" id="GO:0006508">
    <property type="term" value="P:proteolysis"/>
    <property type="evidence" value="ECO:0007669"/>
    <property type="project" value="InterPro"/>
</dbReference>
<evidence type="ECO:0000256" key="14">
    <source>
        <dbReference type="SAM" id="Phobius"/>
    </source>
</evidence>
<comment type="similarity">
    <text evidence="3">Belongs to the peptidase S10 family.</text>
</comment>
<evidence type="ECO:0000256" key="9">
    <source>
        <dbReference type="ARBA" id="ARBA00023136"/>
    </source>
</evidence>
<evidence type="ECO:0000256" key="11">
    <source>
        <dbReference type="ARBA" id="ARBA00040403"/>
    </source>
</evidence>
<protein>
    <recommendedName>
        <fullName evidence="12">Pheromone-processing carboxypeptidase KEX1</fullName>
        <ecNumber evidence="10">3.4.16.6</ecNumber>
    </recommendedName>
    <alternativeName>
        <fullName evidence="13">Carboxypeptidase D</fullName>
    </alternativeName>
    <alternativeName>
        <fullName evidence="11">Pheromone-processing carboxypeptidase kex1</fullName>
    </alternativeName>
</protein>
<accession>A0A7S3L7Q8</accession>
<name>A0A7S3L7Q8_9STRA</name>